<evidence type="ECO:0000259" key="12">
    <source>
        <dbReference type="Pfam" id="PF19303"/>
    </source>
</evidence>
<dbReference type="SUPFAM" id="SSF52374">
    <property type="entry name" value="Nucleotidylyl transferase"/>
    <property type="match status" value="1"/>
</dbReference>
<keyword evidence="6 10" id="KW-0030">Aminoacyl-tRNA synthetase</keyword>
<evidence type="ECO:0000256" key="8">
    <source>
        <dbReference type="ARBA" id="ARBA00030331"/>
    </source>
</evidence>
<dbReference type="FunFam" id="2.170.220.10:FF:000001">
    <property type="entry name" value="methionine--tRNA ligase, mitochondrial"/>
    <property type="match status" value="1"/>
</dbReference>
<dbReference type="InterPro" id="IPR009080">
    <property type="entry name" value="tRNAsynth_Ia_anticodon-bd"/>
</dbReference>
<organism evidence="13 14">
    <name type="scientific">Dinothrombium tinctorium</name>
    <dbReference type="NCBI Taxonomy" id="1965070"/>
    <lineage>
        <taxon>Eukaryota</taxon>
        <taxon>Metazoa</taxon>
        <taxon>Ecdysozoa</taxon>
        <taxon>Arthropoda</taxon>
        <taxon>Chelicerata</taxon>
        <taxon>Arachnida</taxon>
        <taxon>Acari</taxon>
        <taxon>Acariformes</taxon>
        <taxon>Trombidiformes</taxon>
        <taxon>Prostigmata</taxon>
        <taxon>Anystina</taxon>
        <taxon>Parasitengona</taxon>
        <taxon>Trombidioidea</taxon>
        <taxon>Trombidiidae</taxon>
        <taxon>Dinothrombium</taxon>
    </lineage>
</organism>
<dbReference type="Gene3D" id="1.10.730.10">
    <property type="entry name" value="Isoleucyl-tRNA Synthetase, Domain 1"/>
    <property type="match status" value="1"/>
</dbReference>
<dbReference type="CDD" id="cd07957">
    <property type="entry name" value="Anticodon_Ia_Met"/>
    <property type="match status" value="1"/>
</dbReference>
<dbReference type="EC" id="6.1.1.10" evidence="1"/>
<protein>
    <recommendedName>
        <fullName evidence="7">Methionine--tRNA ligase, mitochondrial</fullName>
        <ecNumber evidence="1">6.1.1.10</ecNumber>
    </recommendedName>
    <alternativeName>
        <fullName evidence="8">Mitochondrial methionyl-tRNA synthetase</fullName>
    </alternativeName>
</protein>
<dbReference type="InterPro" id="IPR033911">
    <property type="entry name" value="MetRS_core"/>
</dbReference>
<dbReference type="GO" id="GO:0006431">
    <property type="term" value="P:methionyl-tRNA aminoacylation"/>
    <property type="evidence" value="ECO:0007669"/>
    <property type="project" value="InterPro"/>
</dbReference>
<comment type="caution">
    <text evidence="13">The sequence shown here is derived from an EMBL/GenBank/DDBJ whole genome shotgun (WGS) entry which is preliminary data.</text>
</comment>
<evidence type="ECO:0000256" key="2">
    <source>
        <dbReference type="ARBA" id="ARBA00022598"/>
    </source>
</evidence>
<keyword evidence="5 10" id="KW-0648">Protein biosynthesis</keyword>
<evidence type="ECO:0000256" key="10">
    <source>
        <dbReference type="RuleBase" id="RU363039"/>
    </source>
</evidence>
<dbReference type="InterPro" id="IPR014729">
    <property type="entry name" value="Rossmann-like_a/b/a_fold"/>
</dbReference>
<feature type="domain" description="Methionyl-tRNA synthetase anticodon-binding" evidence="12">
    <location>
        <begin position="364"/>
        <end position="471"/>
    </location>
</feature>
<keyword evidence="3 10" id="KW-0547">Nucleotide-binding</keyword>
<feature type="domain" description="Methionyl/Leucyl tRNA synthetase" evidence="11">
    <location>
        <begin position="40"/>
        <end position="328"/>
    </location>
</feature>
<sequence>MSLLVVKRKPLLSHFLKQRSIVNKRRNFAQKPYFVTTPIFYVNADEHGLKVQKAAESQRLKPIELCDKNSSRFKHLCECFHISNDDFIRTSEERHRTTVEAFWNVIDSNGYIYKDSYKGWYCASDEAFVSELNIGEVKKDSESIKVSLESGNPVEWCEEQNYMFPLSSFKDKLLNWMLSDTERVKPKKFYDYLVHMIKETTKDISISRPSSRIHWGIRVPGDDTQTIYVWLDALINYLTVCGYPNHHNSLWPANCHVIGKDILKFHGLYWPAFLLAAGINLPERIVCHSHWTIDELKMSKSKGNVIDPFAMANTYTSEGFRYYLYLNDELANCYGNLLNRCSAATINKSQCYPSTPKYGLFYNNQFKTLVDELETLSDECKTHFEDANFYLGVDAIVHCLRNGNKLFQEFKPWELVKNENEKETLDCVIYTIFETLRICSILLQPIIPLLTERVLTKLNIPKNERTWNHAKPCFLPTVHGKNKSLGGGPQQFGSHEGEEVASVSSYLFGSGDRFGSGDVFGLD</sequence>
<proteinExistence type="inferred from homology"/>
<name>A0A3S3PLK7_9ACAR</name>
<dbReference type="SUPFAM" id="SSF47323">
    <property type="entry name" value="Anticodon-binding domain of a subclass of class I aminoacyl-tRNA synthetases"/>
    <property type="match status" value="1"/>
</dbReference>
<dbReference type="PRINTS" id="PR01041">
    <property type="entry name" value="TRNASYNTHMET"/>
</dbReference>
<dbReference type="InterPro" id="IPR041872">
    <property type="entry name" value="Anticodon_Met"/>
</dbReference>
<dbReference type="EMBL" id="NCKU01000032">
    <property type="protein sequence ID" value="RWS17821.1"/>
    <property type="molecule type" value="Genomic_DNA"/>
</dbReference>
<dbReference type="GO" id="GO:0005739">
    <property type="term" value="C:mitochondrion"/>
    <property type="evidence" value="ECO:0007669"/>
    <property type="project" value="UniProtKB-ARBA"/>
</dbReference>
<evidence type="ECO:0000313" key="13">
    <source>
        <dbReference type="EMBL" id="RWS17821.1"/>
    </source>
</evidence>
<accession>A0A3S3PLK7</accession>
<dbReference type="Gene3D" id="3.40.50.620">
    <property type="entry name" value="HUPs"/>
    <property type="match status" value="1"/>
</dbReference>
<dbReference type="Gene3D" id="2.170.220.10">
    <property type="match status" value="1"/>
</dbReference>
<evidence type="ECO:0000256" key="7">
    <source>
        <dbReference type="ARBA" id="ARBA00026124"/>
    </source>
</evidence>
<dbReference type="InterPro" id="IPR023457">
    <property type="entry name" value="Met-tRNA_synth_2"/>
</dbReference>
<dbReference type="Pfam" id="PF09334">
    <property type="entry name" value="tRNA-synt_1g"/>
    <property type="match status" value="1"/>
</dbReference>
<dbReference type="STRING" id="1965070.A0A3S3PLK7"/>
<dbReference type="PANTHER" id="PTHR43326">
    <property type="entry name" value="METHIONYL-TRNA SYNTHETASE"/>
    <property type="match status" value="1"/>
</dbReference>
<evidence type="ECO:0000256" key="6">
    <source>
        <dbReference type="ARBA" id="ARBA00023146"/>
    </source>
</evidence>
<evidence type="ECO:0000256" key="5">
    <source>
        <dbReference type="ARBA" id="ARBA00022917"/>
    </source>
</evidence>
<evidence type="ECO:0000313" key="14">
    <source>
        <dbReference type="Proteomes" id="UP000285301"/>
    </source>
</evidence>
<dbReference type="PANTHER" id="PTHR43326:SF1">
    <property type="entry name" value="METHIONINE--TRNA LIGASE, MITOCHONDRIAL"/>
    <property type="match status" value="1"/>
</dbReference>
<gene>
    <name evidence="13" type="ORF">B4U79_04193</name>
</gene>
<keyword evidence="4 10" id="KW-0067">ATP-binding</keyword>
<reference evidence="13 14" key="1">
    <citation type="journal article" date="2018" name="Gigascience">
        <title>Genomes of trombidid mites reveal novel predicted allergens and laterally-transferred genes associated with secondary metabolism.</title>
        <authorList>
            <person name="Dong X."/>
            <person name="Chaisiri K."/>
            <person name="Xia D."/>
            <person name="Armstrong S.D."/>
            <person name="Fang Y."/>
            <person name="Donnelly M.J."/>
            <person name="Kadowaki T."/>
            <person name="McGarry J.W."/>
            <person name="Darby A.C."/>
            <person name="Makepeace B.L."/>
        </authorList>
    </citation>
    <scope>NUCLEOTIDE SEQUENCE [LARGE SCALE GENOMIC DNA]</scope>
    <source>
        <strain evidence="13">UoL-WK</strain>
    </source>
</reference>
<evidence type="ECO:0000256" key="9">
    <source>
        <dbReference type="ARBA" id="ARBA00047364"/>
    </source>
</evidence>
<evidence type="ECO:0000256" key="4">
    <source>
        <dbReference type="ARBA" id="ARBA00022840"/>
    </source>
</evidence>
<keyword evidence="14" id="KW-1185">Reference proteome</keyword>
<dbReference type="Proteomes" id="UP000285301">
    <property type="component" value="Unassembled WGS sequence"/>
</dbReference>
<dbReference type="OrthoDB" id="24670at2759"/>
<evidence type="ECO:0000259" key="11">
    <source>
        <dbReference type="Pfam" id="PF09334"/>
    </source>
</evidence>
<dbReference type="Pfam" id="PF19303">
    <property type="entry name" value="Anticodon_3"/>
    <property type="match status" value="1"/>
</dbReference>
<dbReference type="GO" id="GO:0005524">
    <property type="term" value="F:ATP binding"/>
    <property type="evidence" value="ECO:0007669"/>
    <property type="project" value="UniProtKB-KW"/>
</dbReference>
<evidence type="ECO:0000256" key="1">
    <source>
        <dbReference type="ARBA" id="ARBA00012838"/>
    </source>
</evidence>
<keyword evidence="2 10" id="KW-0436">Ligase</keyword>
<evidence type="ECO:0000256" key="3">
    <source>
        <dbReference type="ARBA" id="ARBA00022741"/>
    </source>
</evidence>
<comment type="similarity">
    <text evidence="10">Belongs to the class-I aminoacyl-tRNA synthetase family.</text>
</comment>
<comment type="catalytic activity">
    <reaction evidence="9">
        <text>tRNA(Met) + L-methionine + ATP = L-methionyl-tRNA(Met) + AMP + diphosphate</text>
        <dbReference type="Rhea" id="RHEA:13481"/>
        <dbReference type="Rhea" id="RHEA-COMP:9667"/>
        <dbReference type="Rhea" id="RHEA-COMP:9698"/>
        <dbReference type="ChEBI" id="CHEBI:30616"/>
        <dbReference type="ChEBI" id="CHEBI:33019"/>
        <dbReference type="ChEBI" id="CHEBI:57844"/>
        <dbReference type="ChEBI" id="CHEBI:78442"/>
        <dbReference type="ChEBI" id="CHEBI:78530"/>
        <dbReference type="ChEBI" id="CHEBI:456215"/>
        <dbReference type="EC" id="6.1.1.10"/>
    </reaction>
</comment>
<dbReference type="InterPro" id="IPR015413">
    <property type="entry name" value="Methionyl/Leucyl_tRNA_Synth"/>
</dbReference>
<dbReference type="GO" id="GO:0004825">
    <property type="term" value="F:methionine-tRNA ligase activity"/>
    <property type="evidence" value="ECO:0007669"/>
    <property type="project" value="UniProtKB-EC"/>
</dbReference>
<dbReference type="AlphaFoldDB" id="A0A3S3PLK7"/>